<dbReference type="Proteomes" id="UP001203423">
    <property type="component" value="Unassembled WGS sequence"/>
</dbReference>
<dbReference type="RefSeq" id="WP_248943050.1">
    <property type="nucleotide sequence ID" value="NZ_JAKIKS010000181.1"/>
</dbReference>
<keyword evidence="3" id="KW-1185">Reference proteome</keyword>
<feature type="signal peptide" evidence="1">
    <location>
        <begin position="1"/>
        <end position="25"/>
    </location>
</feature>
<evidence type="ECO:0000313" key="2">
    <source>
        <dbReference type="EMBL" id="MCL1127610.1"/>
    </source>
</evidence>
<accession>A0ABT0LIX4</accession>
<organism evidence="2 3">
    <name type="scientific">Shewanella surugensis</name>
    <dbReference type="NCBI Taxonomy" id="212020"/>
    <lineage>
        <taxon>Bacteria</taxon>
        <taxon>Pseudomonadati</taxon>
        <taxon>Pseudomonadota</taxon>
        <taxon>Gammaproteobacteria</taxon>
        <taxon>Alteromonadales</taxon>
        <taxon>Shewanellaceae</taxon>
        <taxon>Shewanella</taxon>
    </lineage>
</organism>
<comment type="caution">
    <text evidence="2">The sequence shown here is derived from an EMBL/GenBank/DDBJ whole genome shotgun (WGS) entry which is preliminary data.</text>
</comment>
<name>A0ABT0LIX4_9GAMM</name>
<proteinExistence type="predicted"/>
<sequence>MNSNNKMIILPLLTSLILPSFYSQAGIFNKIKKAAESVVDPNTYKPLIDPDTYYPIVDPGTYNPIVDPDTYKPVTQYLTVNVATNIPYIKETDKFVNSVANTVINEGPNYASSIINGGITEVTQAINSSQVIQNLDSGLNSFVNEVNQLNIPQTLGVLTLDAAKSWGQMTLSLITSYTDCLTNAASKSAPLEATTDGLQCMTQAVTMIMRMIDAIKSIKKIIRYARQIANGEHTDDLTAFLGLLDTRSALNSVSMLRKLGRKFTSNGSVSNHAAKQDYFGRFSNINELRNTLAAAENPNISYQTSLNLACENVPLPGLCEQSPSNSLFSRFDFNNNNSSLSQTEKQSQFDALMQHAYGQAYATGLKGDNILTTLNQALFDDNAFGDSIDRRVPYIVSNNILEEGPAALLYTQDDAIILLNEKFFTMPFMEEADKQQLMAVYLEELGHYLNFMRCKQTNNPISYCQTMTDEGADFSDGLLVASDNYLTDITQLTKNSANEPKQFQLANNGGTLHYETWPSMTDIQTWLAKENLKFRWRFRLAVGFKSPLVGTGGARASVALEIRYTPSKWESDTAKYYDQCQSPRCVSPVSYLQIRLADGVSYSTPEKDEQENVKRFGGAVGLARGHSITFPLVSTKIINDPNHIETNNVAYFDSSVMKSKANYSFSLSLYGSAYVQLFVERNPLPKNLEVFNKLYVTGYAGLTATWSSIYSTTDIAAGFALGSLGASIGCAAGYMAAFYGQPIEGCIMGSQIGEAMGVMPYASLSKAAKASTSAGLILSNKIKLGGLFSNAVESSLSDFGYDSQGSIGIEIRNELVYDRGYSQ</sequence>
<reference evidence="2 3" key="1">
    <citation type="submission" date="2022-01" db="EMBL/GenBank/DDBJ databases">
        <title>Whole genome-based taxonomy of the Shewanellaceae.</title>
        <authorList>
            <person name="Martin-Rodriguez A.J."/>
        </authorList>
    </citation>
    <scope>NUCLEOTIDE SEQUENCE [LARGE SCALE GENOMIC DNA]</scope>
    <source>
        <strain evidence="2 3">DSM 17177</strain>
    </source>
</reference>
<feature type="chain" id="PRO_5046662593" evidence="1">
    <location>
        <begin position="26"/>
        <end position="823"/>
    </location>
</feature>
<gene>
    <name evidence="2" type="ORF">L2764_24840</name>
</gene>
<keyword evidence="1" id="KW-0732">Signal</keyword>
<evidence type="ECO:0000256" key="1">
    <source>
        <dbReference type="SAM" id="SignalP"/>
    </source>
</evidence>
<protein>
    <submittedName>
        <fullName evidence="2">Uncharacterized protein</fullName>
    </submittedName>
</protein>
<dbReference type="EMBL" id="JAKIKS010000181">
    <property type="protein sequence ID" value="MCL1127610.1"/>
    <property type="molecule type" value="Genomic_DNA"/>
</dbReference>
<evidence type="ECO:0000313" key="3">
    <source>
        <dbReference type="Proteomes" id="UP001203423"/>
    </source>
</evidence>